<proteinExistence type="predicted"/>
<feature type="region of interest" description="Disordered" evidence="1">
    <location>
        <begin position="167"/>
        <end position="214"/>
    </location>
</feature>
<dbReference type="OrthoDB" id="4177423at2759"/>
<protein>
    <submittedName>
        <fullName evidence="2">Uncharacterized protein</fullName>
    </submittedName>
</protein>
<organism evidence="2 3">
    <name type="scientific">Helicocarpus griseus UAMH5409</name>
    <dbReference type="NCBI Taxonomy" id="1447875"/>
    <lineage>
        <taxon>Eukaryota</taxon>
        <taxon>Fungi</taxon>
        <taxon>Dikarya</taxon>
        <taxon>Ascomycota</taxon>
        <taxon>Pezizomycotina</taxon>
        <taxon>Eurotiomycetes</taxon>
        <taxon>Eurotiomycetidae</taxon>
        <taxon>Onygenales</taxon>
        <taxon>Ajellomycetaceae</taxon>
        <taxon>Helicocarpus</taxon>
    </lineage>
</organism>
<evidence type="ECO:0000313" key="3">
    <source>
        <dbReference type="Proteomes" id="UP000223968"/>
    </source>
</evidence>
<dbReference type="Proteomes" id="UP000223968">
    <property type="component" value="Unassembled WGS sequence"/>
</dbReference>
<evidence type="ECO:0000256" key="1">
    <source>
        <dbReference type="SAM" id="MobiDB-lite"/>
    </source>
</evidence>
<reference evidence="2 3" key="1">
    <citation type="submission" date="2017-10" db="EMBL/GenBank/DDBJ databases">
        <title>Comparative genomics in systemic dimorphic fungi from Ajellomycetaceae.</title>
        <authorList>
            <person name="Munoz J.F."/>
            <person name="Mcewen J.G."/>
            <person name="Clay O.K."/>
            <person name="Cuomo C.A."/>
        </authorList>
    </citation>
    <scope>NUCLEOTIDE SEQUENCE [LARGE SCALE GENOMIC DNA]</scope>
    <source>
        <strain evidence="2 3">UAMH5409</strain>
    </source>
</reference>
<feature type="compositionally biased region" description="Acidic residues" evidence="1">
    <location>
        <begin position="196"/>
        <end position="206"/>
    </location>
</feature>
<name>A0A2B7WQV7_9EURO</name>
<comment type="caution">
    <text evidence="2">The sequence shown here is derived from an EMBL/GenBank/DDBJ whole genome shotgun (WGS) entry which is preliminary data.</text>
</comment>
<accession>A0A2B7WQV7</accession>
<dbReference type="EMBL" id="PDNB01000216">
    <property type="protein sequence ID" value="PGG98959.1"/>
    <property type="molecule type" value="Genomic_DNA"/>
</dbReference>
<dbReference type="AlphaFoldDB" id="A0A2B7WQV7"/>
<gene>
    <name evidence="2" type="ORF">AJ79_08734</name>
</gene>
<evidence type="ECO:0000313" key="2">
    <source>
        <dbReference type="EMBL" id="PGG98959.1"/>
    </source>
</evidence>
<sequence length="237" mass="26137">MPPRLTEEQRRAVTAALFRQEPYPHIAATHGVSERRLRGIARCLRTYGTTHPPRTKPMGRPKIISDEVQESLREFVNSRPLANLEDMQSHIQDASGKKCSIRAISRRLSDMGYVRTIVQRGNRSLEKDKLPDLSESDRLRLQNDPAAADLLDKPKVIYAWLLTTKPTRGPGVSKPKSSSTRKGKSSVNPGRAAQELSEDEQDDEGSFDGMFDADGTAATLLSNAVANHPPAPSQAMG</sequence>
<dbReference type="InterPro" id="IPR009057">
    <property type="entry name" value="Homeodomain-like_sf"/>
</dbReference>
<dbReference type="SUPFAM" id="SSF46689">
    <property type="entry name" value="Homeodomain-like"/>
    <property type="match status" value="1"/>
</dbReference>
<keyword evidence="3" id="KW-1185">Reference proteome</keyword>